<dbReference type="CDD" id="cd02513">
    <property type="entry name" value="CMP-NeuAc_Synthase"/>
    <property type="match status" value="1"/>
</dbReference>
<dbReference type="PANTHER" id="PTHR21485">
    <property type="entry name" value="HAD SUPERFAMILY MEMBERS CMAS AND KDSC"/>
    <property type="match status" value="1"/>
</dbReference>
<dbReference type="Proteomes" id="UP001198495">
    <property type="component" value="Unassembled WGS sequence"/>
</dbReference>
<name>A0ABS8FNU2_9FIRM</name>
<organism evidence="1 2">
    <name type="scientific">Coprococcus hominis</name>
    <name type="common">ex Arizal et al. 2022</name>
    <dbReference type="NCBI Taxonomy" id="2881262"/>
    <lineage>
        <taxon>Bacteria</taxon>
        <taxon>Bacillati</taxon>
        <taxon>Bacillota</taxon>
        <taxon>Clostridia</taxon>
        <taxon>Lachnospirales</taxon>
        <taxon>Lachnospiraceae</taxon>
        <taxon>Coprococcus</taxon>
    </lineage>
</organism>
<evidence type="ECO:0008006" key="3">
    <source>
        <dbReference type="Google" id="ProtNLM"/>
    </source>
</evidence>
<dbReference type="Gene3D" id="3.90.550.10">
    <property type="entry name" value="Spore Coat Polysaccharide Biosynthesis Protein SpsA, Chain A"/>
    <property type="match status" value="1"/>
</dbReference>
<comment type="caution">
    <text evidence="1">The sequence shown here is derived from an EMBL/GenBank/DDBJ whole genome shotgun (WGS) entry which is preliminary data.</text>
</comment>
<gene>
    <name evidence="1" type="ORF">LKD28_07540</name>
</gene>
<evidence type="ECO:0000313" key="2">
    <source>
        <dbReference type="Proteomes" id="UP001198495"/>
    </source>
</evidence>
<dbReference type="EMBL" id="JAJEQT010000004">
    <property type="protein sequence ID" value="MCC2218883.1"/>
    <property type="molecule type" value="Genomic_DNA"/>
</dbReference>
<accession>A0ABS8FNU2</accession>
<proteinExistence type="predicted"/>
<dbReference type="Gene3D" id="3.40.50.2000">
    <property type="entry name" value="Glycogen Phosphorylase B"/>
    <property type="match status" value="1"/>
</dbReference>
<dbReference type="Gene3D" id="3.40.50.11190">
    <property type="match status" value="1"/>
</dbReference>
<dbReference type="InterPro" id="IPR050793">
    <property type="entry name" value="CMP-NeuNAc_synthase"/>
</dbReference>
<dbReference type="InterPro" id="IPR003329">
    <property type="entry name" value="Cytidylyl_trans"/>
</dbReference>
<dbReference type="SUPFAM" id="SSF53756">
    <property type="entry name" value="UDP-Glycosyltransferase/glycogen phosphorylase"/>
    <property type="match status" value="1"/>
</dbReference>
<dbReference type="InterPro" id="IPR029044">
    <property type="entry name" value="Nucleotide-diphossugar_trans"/>
</dbReference>
<sequence>MVLAVIPARGGSKGIPRKNVRLMHGKPLIYYSIQNALACSYIDDVVVSSDDEEILSIAAMYGAKAMNRNSALAQDAVTLDPVIYDAVLRMEQETGKKYDVVVTLQATSPLLTVETLDGALKSFLESDYDTYISAVNKPHLSWTTKDGRCVPNYEKRLNRQQLPPNFLEAGAFLITRRECMSENNRIGVKASVYEMPEKEAIDIDSYADWIVCEQELSKKRILFRVDGYRELGMGHIYRCLTLAYSLTGHEILFVTREDRKEGYQKLLDSHMRVQSVGNDEEFYAFAGKWHPDVIVHDCLNTEREYILKLKQLAKRVVTLEDIGSGADVADATINALYEDDSKGENYYWGEKYVCLKDEFLIAPCAEYHEQVKKVVVLFGGSDPSDFTCRAYNLAKKMHADFPQISFRFVLGAGYDNHVHKLSDDEACKIKVVTDIKRVSDALSDADLAITSQGRTVYELAAMGVPAIVLAQNERETKHTFAQMHNGFLNLGMGNQVSDETLEKTFRFVVETPQIRAEMRNLMLSHDLRKGIERVKQLILADE</sequence>
<dbReference type="RefSeq" id="WP_227573238.1">
    <property type="nucleotide sequence ID" value="NZ_JAJEQT010000004.1"/>
</dbReference>
<keyword evidence="2" id="KW-1185">Reference proteome</keyword>
<evidence type="ECO:0000313" key="1">
    <source>
        <dbReference type="EMBL" id="MCC2218883.1"/>
    </source>
</evidence>
<dbReference type="PANTHER" id="PTHR21485:SF3">
    <property type="entry name" value="N-ACYLNEURAMINATE CYTIDYLYLTRANSFERASE"/>
    <property type="match status" value="1"/>
</dbReference>
<reference evidence="1 2" key="1">
    <citation type="submission" date="2021-10" db="EMBL/GenBank/DDBJ databases">
        <title>Anaerobic single-cell dispensing facilitates the cultivation of human gut bacteria.</title>
        <authorList>
            <person name="Afrizal A."/>
        </authorList>
    </citation>
    <scope>NUCLEOTIDE SEQUENCE [LARGE SCALE GENOMIC DNA]</scope>
    <source>
        <strain evidence="1 2">CLA-AA-H212</strain>
    </source>
</reference>
<protein>
    <recommendedName>
        <fullName evidence="3">Acylneuraminate cytidylyltransferase</fullName>
    </recommendedName>
</protein>
<dbReference type="SUPFAM" id="SSF53448">
    <property type="entry name" value="Nucleotide-diphospho-sugar transferases"/>
    <property type="match status" value="1"/>
</dbReference>
<dbReference type="Pfam" id="PF02348">
    <property type="entry name" value="CTP_transf_3"/>
    <property type="match status" value="1"/>
</dbReference>